<comment type="caution">
    <text evidence="10">The sequence shown here is derived from an EMBL/GenBank/DDBJ whole genome shotgun (WGS) entry which is preliminary data.</text>
</comment>
<feature type="signal peptide" evidence="8">
    <location>
        <begin position="1"/>
        <end position="26"/>
    </location>
</feature>
<dbReference type="PRINTS" id="PR00453">
    <property type="entry name" value="VWFADOMAIN"/>
</dbReference>
<organism evidence="10 11">
    <name type="scientific">Etheostoma spectabile</name>
    <name type="common">orangethroat darter</name>
    <dbReference type="NCBI Taxonomy" id="54343"/>
    <lineage>
        <taxon>Eukaryota</taxon>
        <taxon>Metazoa</taxon>
        <taxon>Chordata</taxon>
        <taxon>Craniata</taxon>
        <taxon>Vertebrata</taxon>
        <taxon>Euteleostomi</taxon>
        <taxon>Actinopterygii</taxon>
        <taxon>Neopterygii</taxon>
        <taxon>Teleostei</taxon>
        <taxon>Neoteleostei</taxon>
        <taxon>Acanthomorphata</taxon>
        <taxon>Eupercaria</taxon>
        <taxon>Perciformes</taxon>
        <taxon>Percoidei</taxon>
        <taxon>Percidae</taxon>
        <taxon>Etheostomatinae</taxon>
        <taxon>Etheostoma</taxon>
    </lineage>
</organism>
<evidence type="ECO:0000256" key="7">
    <source>
        <dbReference type="ARBA" id="ARBA00023119"/>
    </source>
</evidence>
<dbReference type="InterPro" id="IPR036465">
    <property type="entry name" value="vWFA_dom_sf"/>
</dbReference>
<dbReference type="Gene3D" id="3.40.50.410">
    <property type="entry name" value="von Willebrand factor, type A domain"/>
    <property type="match status" value="12"/>
</dbReference>
<evidence type="ECO:0000256" key="4">
    <source>
        <dbReference type="ARBA" id="ARBA00022729"/>
    </source>
</evidence>
<dbReference type="SMART" id="SM00327">
    <property type="entry name" value="VWA"/>
    <property type="match status" value="12"/>
</dbReference>
<protein>
    <recommendedName>
        <fullName evidence="9">VWFA domain-containing protein</fullName>
    </recommendedName>
</protein>
<evidence type="ECO:0000256" key="8">
    <source>
        <dbReference type="SAM" id="SignalP"/>
    </source>
</evidence>
<feature type="domain" description="VWFA" evidence="9">
    <location>
        <begin position="1634"/>
        <end position="1810"/>
    </location>
</feature>
<reference evidence="10 11" key="1">
    <citation type="submission" date="2019-08" db="EMBL/GenBank/DDBJ databases">
        <title>A chromosome-level genome assembly, high-density linkage maps, and genome scans reveal the genomic architecture of hybrid incompatibilities underlying speciation via character displacement in darters (Percidae: Etheostominae).</title>
        <authorList>
            <person name="Moran R.L."/>
            <person name="Catchen J.M."/>
            <person name="Fuller R.C."/>
        </authorList>
    </citation>
    <scope>NUCLEOTIDE SEQUENCE [LARGE SCALE GENOMIC DNA]</scope>
    <source>
        <strain evidence="10">EspeVRDwgs_2016</strain>
        <tissue evidence="10">Muscle</tissue>
    </source>
</reference>
<dbReference type="GO" id="GO:0005581">
    <property type="term" value="C:collagen trimer"/>
    <property type="evidence" value="ECO:0007669"/>
    <property type="project" value="UniProtKB-KW"/>
</dbReference>
<keyword evidence="11" id="KW-1185">Reference proteome</keyword>
<feature type="domain" description="VWFA" evidence="9">
    <location>
        <begin position="644"/>
        <end position="816"/>
    </location>
</feature>
<feature type="domain" description="VWFA" evidence="9">
    <location>
        <begin position="2228"/>
        <end position="2404"/>
    </location>
</feature>
<evidence type="ECO:0000256" key="6">
    <source>
        <dbReference type="ARBA" id="ARBA00022889"/>
    </source>
</evidence>
<feature type="domain" description="VWFA" evidence="9">
    <location>
        <begin position="1439"/>
        <end position="1611"/>
    </location>
</feature>
<keyword evidence="4 8" id="KW-0732">Signal</keyword>
<accession>A0A5J5D5X2</accession>
<keyword evidence="2" id="KW-0964">Secreted</keyword>
<evidence type="ECO:0000256" key="1">
    <source>
        <dbReference type="ARBA" id="ARBA00004498"/>
    </source>
</evidence>
<dbReference type="Pfam" id="PF00092">
    <property type="entry name" value="VWA"/>
    <property type="match status" value="12"/>
</dbReference>
<gene>
    <name evidence="10" type="ORF">FQN60_001534</name>
</gene>
<feature type="domain" description="VWFA" evidence="9">
    <location>
        <begin position="440"/>
        <end position="613"/>
    </location>
</feature>
<evidence type="ECO:0000313" key="10">
    <source>
        <dbReference type="EMBL" id="KAA8588340.1"/>
    </source>
</evidence>
<sequence length="2417" mass="264441">MKRHRLLPLCALLGVLFAGLLPQIEAQEAQDSADLVLLIDGSENVGAANFPFVRDLVLRIIEPLDVGRDTVRVALALYNSDPQIKFYLNSYDSKSSVLEAVKGLSYSGGDESNLGFAMEEVASSLLSETAGGRADEGVPQMLVVISAGPSTDDTGAGDRALKRDRVIAFGVAIGDPARADLEAVATDKSFVLSARDFRTVARMGDQLLPFINGVVQRTIIVQDEFTEVVEVGQRDIIFLIDSTMGATLINSVREFIKRFVDIMPIGPDGVQVGVALFSNAPRLEIDLNSYGSREDLTAALGAIKPRPGQTVNIGAALDFVRTNMLRPERGSRIQQGIPQLLMLLTSKKSSDSVEEPALALQRLGVLTLAVGSKAATENELRQIAFADSVAFLLKDLRALVRNPKAIVDALSTLAGVVVTETPTEPVVEITTVQTQKVVRDIVFLVDGSNYIGSSNFPYVRDFIINVVNQLDVRPDRVKIGLLQFAESPKIEFYLNSYSNREDVVNKISQLRLTGGSVLNTGAAMNYALTNMFQPSTGSRRRQGVQQVLVLITGGPVQDQAKNAADRLALAGVLTFTVSSGQADEALMKTVAFVEDLAYHETSFSYLPALAEQIMPKLITVVGDTDITETSFPDETDVVVGGERDVAFLIDGTENVRRDFAYIRDFILKVIEPLDVGIDRVRVSVVQHSETPTPTFYLNSYQTKDEVKRAVTEMTLAGGRTLNTGAALRFMKDTILSESYGSRASQNVPQFLIVLAAGRSRDSVKDSAGALKTGGVVPFGVGVKDADPKQIGEISHNPSFAFNVREFSELSTVTQRLNNYVSLPSEELSVVLREVQSNAAKRDIVFLLDGSDNTINGFPEIKLFVKSIVESLSVNEGQDRVSVVQFANNPEVNFYLSSHKAKDDIINAIDNLRHKGGRRLNIGGALQFVRHSVFTSSMGSRRLEGVPQILILLSTKPSTDNVRSPAIALKEHGIVSVGVGVGDANRSELEMIAFKPGFIYKVTDFSNLPSIHSQIVDTLNINKETVETMTGISDLVGSNKRDIVFLLDGSDASRNGLPAIREFIRRMVEELDIGEDKVRVAVIQYSNDTKVYFNLKTHRLKKAIIYAVRGLRHKGGKTRNTGAALQFVQDHIFTTSFGSRRLEGVPQILLLLTGGKSNDDVSGAALDMKQNGVLSFAIGMKNTEQEELQKIASSSRFLFNLPVFGELLSIQPEIAAFVQAEIQIEPPTIVVELESPQRDIVFLLDGSDDTQSGFPAMKSFVQRVVETLSVGEDKDRVSVVQYSRDPETHFSLNTYKEKQNVLAAVQQLNHKGGRPLNTGAALDYVRKNAFTDSSGSRHQDGVPQILILLNGGRSQDDVASAAAALKQDNVVPFCVGTRNADILELQMIAYNPSYAFSVLRFDDMGSIHQQLVSFVKRVPRQQPRLKSHNVLDQTESIQRDIVFLLDSSDEMQNDFKAILGFVETMVDKFNVDENKDHVSVVQYSSTPSVEFFLNTYKTQQDVAANVQSVRHKGGTPLNTGAALQFVKDNVFTTSAGSRHQQGVLQILVLLTGGRSSDDVRNAAENLRGMGVLVYVVGTKNADTLEIQSVSQEASHAFFAADSSDLSGIEQEMFSVIEKSETPSVKPALYDPNRRDIVFLLDGSDDSQQRFPEIKDFVQRIVAAINIDANKDHVAVVQYSNTVETEFNLGRYSTEDEVLDRVRGLSHKGGYPHNIGAALQYVREQIFTSDSGSRLLEGVPQILILLSGGRSGDDIRTPVRMLKETGVISIAIGTTDADTLEMQTVSHEPNYAISITDYEELHTAKQDVLSLLRDASHHVEQTTPQKGFDSEKHDIVFLIDGSYDSRNGFEEIRGFVEKMVESLNLDENRDRVAFVQYSRDATVNFYLNSYSSKNDVLNSIRTIRHKLGRPLNIGKALEFVRDNVFAASVGGRRAESVPQYLYVFSGGRSGDDVRGPAQSLKENGIKTLTIGTKNADTLEMQTISFTPAHYFHVTNFQNLQSIHPSVKATLSGAQETTDIPDTSTSPELKLQSADVVFLLDGSDDMQASERQILDFVKELVMQLEIGPNKVQIALIQYSTEPTADFLLNTHSLKDEVLSHLNNVKLKGGFTVNTGVALDYVKNNVFTASAGGRAQQGVPQILILLSGRKSDDDVLVPMDGLRNAGIVIFSVGVNDADRLAMEQLAHSSRAQYFIKDISDSLVVRQQLLSDIASHKHTVSPGIGSSSSVNRDIVFLIDGSDDVRSQFSAVREFVAKMVESFDLNQGKDKVAVVQYSNNAELSFNLNTYNTKDDVLKHVASLKPKGGRPQYIGAALQFVRDNVFVSNAGSRHHEGAKQILVMLAGGRSRDSPRGPASMLKAAGVVTFAIGSRMSNSAEMQLISSDPNHAYSVPDFVNLSGIQQSLMSHLTQMGDEKETITGK</sequence>
<feature type="non-terminal residue" evidence="10">
    <location>
        <position position="2417"/>
    </location>
</feature>
<dbReference type="PANTHER" id="PTHR24020">
    <property type="entry name" value="COLLAGEN ALPHA"/>
    <property type="match status" value="1"/>
</dbReference>
<dbReference type="EMBL" id="VOFY01000011">
    <property type="protein sequence ID" value="KAA8588340.1"/>
    <property type="molecule type" value="Genomic_DNA"/>
</dbReference>
<evidence type="ECO:0000259" key="9">
    <source>
        <dbReference type="PROSITE" id="PS50234"/>
    </source>
</evidence>
<feature type="domain" description="VWFA" evidence="9">
    <location>
        <begin position="235"/>
        <end position="410"/>
    </location>
</feature>
<feature type="domain" description="VWFA" evidence="9">
    <location>
        <begin position="34"/>
        <end position="207"/>
    </location>
</feature>
<evidence type="ECO:0000256" key="5">
    <source>
        <dbReference type="ARBA" id="ARBA00022737"/>
    </source>
</evidence>
<dbReference type="GO" id="GO:0005615">
    <property type="term" value="C:extracellular space"/>
    <property type="evidence" value="ECO:0007669"/>
    <property type="project" value="TreeGrafter"/>
</dbReference>
<feature type="chain" id="PRO_5023898864" description="VWFA domain-containing protein" evidence="8">
    <location>
        <begin position="27"/>
        <end position="2417"/>
    </location>
</feature>
<keyword evidence="7" id="KW-0176">Collagen</keyword>
<proteinExistence type="predicted"/>
<name>A0A5J5D5X2_9PERO</name>
<dbReference type="GO" id="GO:0007155">
    <property type="term" value="P:cell adhesion"/>
    <property type="evidence" value="ECO:0007669"/>
    <property type="project" value="UniProtKB-KW"/>
</dbReference>
<dbReference type="PANTHER" id="PTHR24020:SF13">
    <property type="entry name" value="COLLAGEN ALPHA-3(VI) CHAIN"/>
    <property type="match status" value="1"/>
</dbReference>
<dbReference type="InterPro" id="IPR002035">
    <property type="entry name" value="VWF_A"/>
</dbReference>
<dbReference type="PROSITE" id="PS50234">
    <property type="entry name" value="VWFA"/>
    <property type="match status" value="12"/>
</dbReference>
<dbReference type="InterPro" id="IPR050525">
    <property type="entry name" value="ECM_Assembly_Org"/>
</dbReference>
<dbReference type="SUPFAM" id="SSF53300">
    <property type="entry name" value="vWA-like"/>
    <property type="match status" value="12"/>
</dbReference>
<keyword evidence="6" id="KW-0130">Cell adhesion</keyword>
<evidence type="ECO:0000313" key="11">
    <source>
        <dbReference type="Proteomes" id="UP000327493"/>
    </source>
</evidence>
<keyword evidence="3" id="KW-0272">Extracellular matrix</keyword>
<feature type="domain" description="VWFA" evidence="9">
    <location>
        <begin position="842"/>
        <end position="1014"/>
    </location>
</feature>
<feature type="domain" description="VWFA" evidence="9">
    <location>
        <begin position="2032"/>
        <end position="2208"/>
    </location>
</feature>
<dbReference type="Proteomes" id="UP000327493">
    <property type="component" value="Chromosome 11"/>
</dbReference>
<feature type="domain" description="VWFA" evidence="9">
    <location>
        <begin position="1238"/>
        <end position="1410"/>
    </location>
</feature>
<evidence type="ECO:0000256" key="2">
    <source>
        <dbReference type="ARBA" id="ARBA00022525"/>
    </source>
</evidence>
<feature type="domain" description="VWFA" evidence="9">
    <location>
        <begin position="1041"/>
        <end position="1213"/>
    </location>
</feature>
<keyword evidence="5" id="KW-0677">Repeat</keyword>
<feature type="domain" description="VWFA" evidence="9">
    <location>
        <begin position="1832"/>
        <end position="2004"/>
    </location>
</feature>
<dbReference type="FunFam" id="3.40.50.410:FF:000003">
    <property type="entry name" value="Collagen type VI alpha 3 chain"/>
    <property type="match status" value="12"/>
</dbReference>
<evidence type="ECO:0000256" key="3">
    <source>
        <dbReference type="ARBA" id="ARBA00022530"/>
    </source>
</evidence>
<comment type="subcellular location">
    <subcellularLocation>
        <location evidence="1">Secreted</location>
        <location evidence="1">Extracellular space</location>
        <location evidence="1">Extracellular matrix</location>
    </subcellularLocation>
</comment>